<evidence type="ECO:0000313" key="3">
    <source>
        <dbReference type="Proteomes" id="UP001418222"/>
    </source>
</evidence>
<evidence type="ECO:0000256" key="1">
    <source>
        <dbReference type="SAM" id="MobiDB-lite"/>
    </source>
</evidence>
<feature type="compositionally biased region" description="Polar residues" evidence="1">
    <location>
        <begin position="92"/>
        <end position="108"/>
    </location>
</feature>
<gene>
    <name evidence="2" type="ORF">KSP39_PZI001441</name>
</gene>
<proteinExistence type="predicted"/>
<protein>
    <submittedName>
        <fullName evidence="2">Uncharacterized protein</fullName>
    </submittedName>
</protein>
<reference evidence="2 3" key="1">
    <citation type="journal article" date="2022" name="Nat. Plants">
        <title>Genomes of leafy and leafless Platanthera orchids illuminate the evolution of mycoheterotrophy.</title>
        <authorList>
            <person name="Li M.H."/>
            <person name="Liu K.W."/>
            <person name="Li Z."/>
            <person name="Lu H.C."/>
            <person name="Ye Q.L."/>
            <person name="Zhang D."/>
            <person name="Wang J.Y."/>
            <person name="Li Y.F."/>
            <person name="Zhong Z.M."/>
            <person name="Liu X."/>
            <person name="Yu X."/>
            <person name="Liu D.K."/>
            <person name="Tu X.D."/>
            <person name="Liu B."/>
            <person name="Hao Y."/>
            <person name="Liao X.Y."/>
            <person name="Jiang Y.T."/>
            <person name="Sun W.H."/>
            <person name="Chen J."/>
            <person name="Chen Y.Q."/>
            <person name="Ai Y."/>
            <person name="Zhai J.W."/>
            <person name="Wu S.S."/>
            <person name="Zhou Z."/>
            <person name="Hsiao Y.Y."/>
            <person name="Wu W.L."/>
            <person name="Chen Y.Y."/>
            <person name="Lin Y.F."/>
            <person name="Hsu J.L."/>
            <person name="Li C.Y."/>
            <person name="Wang Z.W."/>
            <person name="Zhao X."/>
            <person name="Zhong W.Y."/>
            <person name="Ma X.K."/>
            <person name="Ma L."/>
            <person name="Huang J."/>
            <person name="Chen G.Z."/>
            <person name="Huang M.Z."/>
            <person name="Huang L."/>
            <person name="Peng D.H."/>
            <person name="Luo Y.B."/>
            <person name="Zou S.Q."/>
            <person name="Chen S.P."/>
            <person name="Lan S."/>
            <person name="Tsai W.C."/>
            <person name="Van de Peer Y."/>
            <person name="Liu Z.J."/>
        </authorList>
    </citation>
    <scope>NUCLEOTIDE SEQUENCE [LARGE SCALE GENOMIC DNA]</scope>
    <source>
        <strain evidence="2">Lor287</strain>
    </source>
</reference>
<accession>A0AAP0C2H3</accession>
<feature type="compositionally biased region" description="Basic and acidic residues" evidence="1">
    <location>
        <begin position="54"/>
        <end position="66"/>
    </location>
</feature>
<feature type="compositionally biased region" description="Low complexity" evidence="1">
    <location>
        <begin position="1"/>
        <end position="17"/>
    </location>
</feature>
<feature type="region of interest" description="Disordered" evidence="1">
    <location>
        <begin position="1"/>
        <end position="122"/>
    </location>
</feature>
<sequence length="183" mass="19835">MVVMRNSSRRSAGQAGRSAGGLAAGPVESREDSIDQEDQPHRLGRRPQRPGRGPLERQPQRGEETAATRNRPQRRNSEQKKVGRMNPHGHDANTSGQTGHDQSGSSDANPKPEPSFSSNWPVGLASILGQHTPFSQLLLPPSSPKQTDTWSACFGARGALVGKEHAESLLEESALGAYWMRAR</sequence>
<evidence type="ECO:0000313" key="2">
    <source>
        <dbReference type="EMBL" id="KAK8957172.1"/>
    </source>
</evidence>
<dbReference type="AlphaFoldDB" id="A0AAP0C2H3"/>
<name>A0AAP0C2H3_9ASPA</name>
<dbReference type="Proteomes" id="UP001418222">
    <property type="component" value="Unassembled WGS sequence"/>
</dbReference>
<keyword evidence="3" id="KW-1185">Reference proteome</keyword>
<dbReference type="EMBL" id="JBBWWQ010000001">
    <property type="protein sequence ID" value="KAK8957172.1"/>
    <property type="molecule type" value="Genomic_DNA"/>
</dbReference>
<organism evidence="2 3">
    <name type="scientific">Platanthera zijinensis</name>
    <dbReference type="NCBI Taxonomy" id="2320716"/>
    <lineage>
        <taxon>Eukaryota</taxon>
        <taxon>Viridiplantae</taxon>
        <taxon>Streptophyta</taxon>
        <taxon>Embryophyta</taxon>
        <taxon>Tracheophyta</taxon>
        <taxon>Spermatophyta</taxon>
        <taxon>Magnoliopsida</taxon>
        <taxon>Liliopsida</taxon>
        <taxon>Asparagales</taxon>
        <taxon>Orchidaceae</taxon>
        <taxon>Orchidoideae</taxon>
        <taxon>Orchideae</taxon>
        <taxon>Orchidinae</taxon>
        <taxon>Platanthera</taxon>
    </lineage>
</organism>
<comment type="caution">
    <text evidence="2">The sequence shown here is derived from an EMBL/GenBank/DDBJ whole genome shotgun (WGS) entry which is preliminary data.</text>
</comment>
<feature type="compositionally biased region" description="Basic and acidic residues" evidence="1">
    <location>
        <begin position="28"/>
        <end position="41"/>
    </location>
</feature>